<name>A0A1H5F628_9MICC</name>
<comment type="subcellular location">
    <subcellularLocation>
        <location evidence="1">Membrane</location>
        <topology evidence="1">Multi-pass membrane protein</topology>
    </subcellularLocation>
</comment>
<evidence type="ECO:0000256" key="8">
    <source>
        <dbReference type="SAM" id="Phobius"/>
    </source>
</evidence>
<dbReference type="InterPro" id="IPR017825">
    <property type="entry name" value="Lycopene_cyclase_dom"/>
</dbReference>
<evidence type="ECO:0000313" key="10">
    <source>
        <dbReference type="Proteomes" id="UP000182725"/>
    </source>
</evidence>
<dbReference type="RefSeq" id="WP_074710139.1">
    <property type="nucleotide sequence ID" value="NZ_FNTV01000001.1"/>
</dbReference>
<dbReference type="GO" id="GO:0016872">
    <property type="term" value="F:intramolecular lyase activity"/>
    <property type="evidence" value="ECO:0007669"/>
    <property type="project" value="InterPro"/>
</dbReference>
<dbReference type="GO" id="GO:0045436">
    <property type="term" value="F:lycopene beta cyclase activity"/>
    <property type="evidence" value="ECO:0007669"/>
    <property type="project" value="UniProtKB-ARBA"/>
</dbReference>
<protein>
    <submittedName>
        <fullName evidence="9">Lycopene cyclase domain-containing protein</fullName>
    </submittedName>
</protein>
<evidence type="ECO:0000256" key="6">
    <source>
        <dbReference type="ARBA" id="ARBA00023136"/>
    </source>
</evidence>
<evidence type="ECO:0000256" key="1">
    <source>
        <dbReference type="ARBA" id="ARBA00004141"/>
    </source>
</evidence>
<keyword evidence="6 8" id="KW-0472">Membrane</keyword>
<dbReference type="GO" id="GO:0016020">
    <property type="term" value="C:membrane"/>
    <property type="evidence" value="ECO:0007669"/>
    <property type="project" value="UniProtKB-SubCell"/>
</dbReference>
<evidence type="ECO:0000256" key="3">
    <source>
        <dbReference type="ARBA" id="ARBA00022692"/>
    </source>
</evidence>
<keyword evidence="5 8" id="KW-1133">Transmembrane helix</keyword>
<feature type="transmembrane region" description="Helical" evidence="8">
    <location>
        <begin position="79"/>
        <end position="97"/>
    </location>
</feature>
<feature type="transmembrane region" description="Helical" evidence="8">
    <location>
        <begin position="6"/>
        <end position="23"/>
    </location>
</feature>
<organism evidence="9 10">
    <name type="scientific">Arthrobacter alpinus</name>
    <dbReference type="NCBI Taxonomy" id="656366"/>
    <lineage>
        <taxon>Bacteria</taxon>
        <taxon>Bacillati</taxon>
        <taxon>Actinomycetota</taxon>
        <taxon>Actinomycetes</taxon>
        <taxon>Micrococcales</taxon>
        <taxon>Micrococcaceae</taxon>
        <taxon>Arthrobacter</taxon>
    </lineage>
</organism>
<dbReference type="EMBL" id="FNTV01000001">
    <property type="protein sequence ID" value="SED98865.1"/>
    <property type="molecule type" value="Genomic_DNA"/>
</dbReference>
<keyword evidence="4" id="KW-0125">Carotenoid biosynthesis</keyword>
<evidence type="ECO:0000313" key="9">
    <source>
        <dbReference type="EMBL" id="SED98865.1"/>
    </source>
</evidence>
<evidence type="ECO:0000256" key="4">
    <source>
        <dbReference type="ARBA" id="ARBA00022746"/>
    </source>
</evidence>
<accession>A0A1H5F628</accession>
<evidence type="ECO:0000256" key="7">
    <source>
        <dbReference type="ARBA" id="ARBA00023235"/>
    </source>
</evidence>
<gene>
    <name evidence="9" type="ORF">SAMN04489740_0430</name>
</gene>
<reference evidence="9 10" key="1">
    <citation type="submission" date="2016-10" db="EMBL/GenBank/DDBJ databases">
        <authorList>
            <person name="de Groot N.N."/>
        </authorList>
    </citation>
    <scope>NUCLEOTIDE SEQUENCE [LARGE SCALE GENOMIC DNA]</scope>
    <source>
        <strain evidence="9 10">DSM 22274</strain>
    </source>
</reference>
<evidence type="ECO:0000256" key="2">
    <source>
        <dbReference type="ARBA" id="ARBA00004829"/>
    </source>
</evidence>
<dbReference type="GO" id="GO:0016117">
    <property type="term" value="P:carotenoid biosynthetic process"/>
    <property type="evidence" value="ECO:0007669"/>
    <property type="project" value="UniProtKB-KW"/>
</dbReference>
<keyword evidence="3 8" id="KW-0812">Transmembrane</keyword>
<sequence>MNFAQLNAIFLVVAALIFATALWRSRKPYSVVMAASVSILVLVVLTVIFDNVMIASGLFDYGGHTLNGLRLGLAPIEDFAYPVGGALLLTGLWTLFARRETQ</sequence>
<keyword evidence="7" id="KW-0413">Isomerase</keyword>
<evidence type="ECO:0000256" key="5">
    <source>
        <dbReference type="ARBA" id="ARBA00022989"/>
    </source>
</evidence>
<proteinExistence type="predicted"/>
<feature type="transmembrane region" description="Helical" evidence="8">
    <location>
        <begin position="35"/>
        <end position="59"/>
    </location>
</feature>
<dbReference type="NCBIfam" id="TIGR03462">
    <property type="entry name" value="CarR_dom_SF"/>
    <property type="match status" value="1"/>
</dbReference>
<dbReference type="AlphaFoldDB" id="A0A1H5F628"/>
<comment type="pathway">
    <text evidence="2">Carotenoid biosynthesis.</text>
</comment>
<dbReference type="Proteomes" id="UP000182725">
    <property type="component" value="Unassembled WGS sequence"/>
</dbReference>